<keyword evidence="1" id="KW-1133">Transmembrane helix</keyword>
<evidence type="ECO:0000256" key="1">
    <source>
        <dbReference type="SAM" id="Phobius"/>
    </source>
</evidence>
<keyword evidence="1" id="KW-0472">Membrane</keyword>
<dbReference type="Gene3D" id="1.20.1070.10">
    <property type="entry name" value="Rhodopsin 7-helix transmembrane proteins"/>
    <property type="match status" value="1"/>
</dbReference>
<name>A0AAV4B4P6_9GAST</name>
<keyword evidence="2" id="KW-0675">Receptor</keyword>
<proteinExistence type="predicted"/>
<dbReference type="SUPFAM" id="SSF81321">
    <property type="entry name" value="Family A G protein-coupled receptor-like"/>
    <property type="match status" value="1"/>
</dbReference>
<feature type="transmembrane region" description="Helical" evidence="1">
    <location>
        <begin position="111"/>
        <end position="128"/>
    </location>
</feature>
<evidence type="ECO:0000313" key="3">
    <source>
        <dbReference type="Proteomes" id="UP000735302"/>
    </source>
</evidence>
<accession>A0AAV4B4P6</accession>
<dbReference type="EMBL" id="BLXT01004610">
    <property type="protein sequence ID" value="GFO15441.1"/>
    <property type="molecule type" value="Genomic_DNA"/>
</dbReference>
<organism evidence="2 3">
    <name type="scientific">Plakobranchus ocellatus</name>
    <dbReference type="NCBI Taxonomy" id="259542"/>
    <lineage>
        <taxon>Eukaryota</taxon>
        <taxon>Metazoa</taxon>
        <taxon>Spiralia</taxon>
        <taxon>Lophotrochozoa</taxon>
        <taxon>Mollusca</taxon>
        <taxon>Gastropoda</taxon>
        <taxon>Heterobranchia</taxon>
        <taxon>Euthyneura</taxon>
        <taxon>Panpulmonata</taxon>
        <taxon>Sacoglossa</taxon>
        <taxon>Placobranchoidea</taxon>
        <taxon>Plakobranchidae</taxon>
        <taxon>Plakobranchus</taxon>
    </lineage>
</organism>
<gene>
    <name evidence="2" type="ORF">PoB_004194600</name>
</gene>
<sequence>MAADNCTECGLEEAFPQQIHSYELYPYLKSLVRILSLMFSVPSVCFNAINVLIFCTIGVADSITVCFLYLAVCDLCTMVSLSVGAFFSLFFPLSVPGSHDLATYTFATAQVHGLFSNLASATTTYIALQRRICVAWPFLTRHAFTRNRSLAVLIAITVVLLGCGMPRALTFQVHARAQPKQQRHSDSGRSLF</sequence>
<dbReference type="Proteomes" id="UP000735302">
    <property type="component" value="Unassembled WGS sequence"/>
</dbReference>
<feature type="transmembrane region" description="Helical" evidence="1">
    <location>
        <begin position="34"/>
        <end position="60"/>
    </location>
</feature>
<comment type="caution">
    <text evidence="2">The sequence shown here is derived from an EMBL/GenBank/DDBJ whole genome shotgun (WGS) entry which is preliminary data.</text>
</comment>
<protein>
    <submittedName>
        <fullName evidence="2">Chemosensory receptor a</fullName>
    </submittedName>
</protein>
<keyword evidence="3" id="KW-1185">Reference proteome</keyword>
<evidence type="ECO:0000313" key="2">
    <source>
        <dbReference type="EMBL" id="GFO15441.1"/>
    </source>
</evidence>
<dbReference type="AlphaFoldDB" id="A0AAV4B4P6"/>
<feature type="transmembrane region" description="Helical" evidence="1">
    <location>
        <begin position="67"/>
        <end position="91"/>
    </location>
</feature>
<reference evidence="2 3" key="1">
    <citation type="journal article" date="2021" name="Elife">
        <title>Chloroplast acquisition without the gene transfer in kleptoplastic sea slugs, Plakobranchus ocellatus.</title>
        <authorList>
            <person name="Maeda T."/>
            <person name="Takahashi S."/>
            <person name="Yoshida T."/>
            <person name="Shimamura S."/>
            <person name="Takaki Y."/>
            <person name="Nagai Y."/>
            <person name="Toyoda A."/>
            <person name="Suzuki Y."/>
            <person name="Arimoto A."/>
            <person name="Ishii H."/>
            <person name="Satoh N."/>
            <person name="Nishiyama T."/>
            <person name="Hasebe M."/>
            <person name="Maruyama T."/>
            <person name="Minagawa J."/>
            <person name="Obokata J."/>
            <person name="Shigenobu S."/>
        </authorList>
    </citation>
    <scope>NUCLEOTIDE SEQUENCE [LARGE SCALE GENOMIC DNA]</scope>
</reference>
<keyword evidence="1" id="KW-0812">Transmembrane</keyword>
<feature type="transmembrane region" description="Helical" evidence="1">
    <location>
        <begin position="149"/>
        <end position="169"/>
    </location>
</feature>